<dbReference type="Pfam" id="PF03242">
    <property type="entry name" value="LEA_3a"/>
    <property type="match status" value="1"/>
</dbReference>
<dbReference type="GO" id="GO:0006950">
    <property type="term" value="P:response to stress"/>
    <property type="evidence" value="ECO:0007669"/>
    <property type="project" value="TreeGrafter"/>
</dbReference>
<dbReference type="PANTHER" id="PTHR33509:SF5">
    <property type="entry name" value="PROTEIN SENESCENCE-ASSOCIATED GENE 21, MITOCHONDRIAL"/>
    <property type="match status" value="1"/>
</dbReference>
<dbReference type="AlphaFoldDB" id="A0A1S3BZK3"/>
<dbReference type="RefSeq" id="XP_008454329.2">
    <property type="nucleotide sequence ID" value="XM_008456107.3"/>
</dbReference>
<dbReference type="InterPro" id="IPR004926">
    <property type="entry name" value="LEA_3a"/>
</dbReference>
<dbReference type="Gramene" id="MELO3C017950.2.1">
    <property type="protein sequence ID" value="MELO3C017950.2.1"/>
    <property type="gene ID" value="MELO3C017950.2"/>
</dbReference>
<dbReference type="GeneID" id="103494763"/>
<reference evidence="2" key="1">
    <citation type="submission" date="2025-08" db="UniProtKB">
        <authorList>
            <consortium name="RefSeq"/>
        </authorList>
    </citation>
    <scope>IDENTIFICATION</scope>
    <source>
        <tissue evidence="2">Stem</tissue>
    </source>
</reference>
<dbReference type="PANTHER" id="PTHR33509">
    <property type="entry name" value="LATE EMBRYOGENIS ABUNDANT PROTEIN 2-RELATED"/>
    <property type="match status" value="1"/>
</dbReference>
<dbReference type="Proteomes" id="UP001652600">
    <property type="component" value="Chromosome 7"/>
</dbReference>
<dbReference type="KEGG" id="cmo:103494763"/>
<accession>A0A1S3BZK3</accession>
<keyword evidence="1" id="KW-1185">Reference proteome</keyword>
<evidence type="ECO:0000313" key="2">
    <source>
        <dbReference type="RefSeq" id="XP_008454329.2"/>
    </source>
</evidence>
<evidence type="ECO:0000313" key="1">
    <source>
        <dbReference type="Proteomes" id="UP001652600"/>
    </source>
</evidence>
<organism evidence="1 2">
    <name type="scientific">Cucumis melo</name>
    <name type="common">Muskmelon</name>
    <dbReference type="NCBI Taxonomy" id="3656"/>
    <lineage>
        <taxon>Eukaryota</taxon>
        <taxon>Viridiplantae</taxon>
        <taxon>Streptophyta</taxon>
        <taxon>Embryophyta</taxon>
        <taxon>Tracheophyta</taxon>
        <taxon>Spermatophyta</taxon>
        <taxon>Magnoliopsida</taxon>
        <taxon>eudicotyledons</taxon>
        <taxon>Gunneridae</taxon>
        <taxon>Pentapetalae</taxon>
        <taxon>rosids</taxon>
        <taxon>fabids</taxon>
        <taxon>Cucurbitales</taxon>
        <taxon>Cucurbitaceae</taxon>
        <taxon>Benincaseae</taxon>
        <taxon>Cucumis</taxon>
    </lineage>
</organism>
<protein>
    <submittedName>
        <fullName evidence="2">Protein SENESCENCE-ASSOCIATED GENE 21, mitochondrial-like</fullName>
    </submittedName>
</protein>
<dbReference type="eggNOG" id="ENOG502S70H">
    <property type="taxonomic scope" value="Eukaryota"/>
</dbReference>
<dbReference type="InParanoid" id="A0A1S3BZK3"/>
<sequence length="88" mass="9628">MPLPSSFSTLSTLSTLFRRGYATASAEGVAARISSIMKKKEESLRIGREKMAVSWVPDPVTGYYRPENCGAEMDAADLRAMLLNPTTK</sequence>
<gene>
    <name evidence="2" type="primary">LOC103494763</name>
</gene>
<proteinExistence type="predicted"/>
<dbReference type="GO" id="GO:0005739">
    <property type="term" value="C:mitochondrion"/>
    <property type="evidence" value="ECO:0007669"/>
    <property type="project" value="TreeGrafter"/>
</dbReference>
<name>A0A1S3BZK3_CUCME</name>